<evidence type="ECO:0000313" key="2">
    <source>
        <dbReference type="EMBL" id="KGM55524.1"/>
    </source>
</evidence>
<dbReference type="RefSeq" id="WP_036135419.1">
    <property type="nucleotide sequence ID" value="NZ_AVPU01000005.1"/>
</dbReference>
<organism evidence="2 3">
    <name type="scientific">Lysobacter daejeonensis GH1-9</name>
    <dbReference type="NCBI Taxonomy" id="1385517"/>
    <lineage>
        <taxon>Bacteria</taxon>
        <taxon>Pseudomonadati</taxon>
        <taxon>Pseudomonadota</taxon>
        <taxon>Gammaproteobacteria</taxon>
        <taxon>Lysobacterales</taxon>
        <taxon>Lysobacteraceae</taxon>
        <taxon>Aerolutibacter</taxon>
    </lineage>
</organism>
<evidence type="ECO:0008006" key="4">
    <source>
        <dbReference type="Google" id="ProtNLM"/>
    </source>
</evidence>
<name>A0A0A0EYC4_9GAMM</name>
<comment type="caution">
    <text evidence="2">The sequence shown here is derived from an EMBL/GenBank/DDBJ whole genome shotgun (WGS) entry which is preliminary data.</text>
</comment>
<dbReference type="Proteomes" id="UP000029998">
    <property type="component" value="Unassembled WGS sequence"/>
</dbReference>
<gene>
    <name evidence="2" type="ORF">N800_14555</name>
</gene>
<sequence>MRPPTVINPKDDPTTQRWSRYRLVRLAFWTTLFLAGVMTPTWYLPLFVGVTLLAVFWPCPRCGKRVGIFSALYVFHLPWPFGGMCMTCFQPLLRKPKDG</sequence>
<feature type="transmembrane region" description="Helical" evidence="1">
    <location>
        <begin position="26"/>
        <end position="56"/>
    </location>
</feature>
<evidence type="ECO:0000256" key="1">
    <source>
        <dbReference type="SAM" id="Phobius"/>
    </source>
</evidence>
<feature type="transmembrane region" description="Helical" evidence="1">
    <location>
        <begin position="68"/>
        <end position="89"/>
    </location>
</feature>
<keyword evidence="1" id="KW-0472">Membrane</keyword>
<protein>
    <recommendedName>
        <fullName evidence="4">Transmembrane protein</fullName>
    </recommendedName>
</protein>
<proteinExistence type="predicted"/>
<keyword evidence="3" id="KW-1185">Reference proteome</keyword>
<dbReference type="STRING" id="1385517.N800_14555"/>
<reference evidence="2 3" key="1">
    <citation type="submission" date="2013-08" db="EMBL/GenBank/DDBJ databases">
        <title>Genome sequencing of Lysobacter.</title>
        <authorList>
            <person name="Zhang S."/>
            <person name="Wang G."/>
        </authorList>
    </citation>
    <scope>NUCLEOTIDE SEQUENCE [LARGE SCALE GENOMIC DNA]</scope>
    <source>
        <strain evidence="2 3">GH1-9</strain>
    </source>
</reference>
<evidence type="ECO:0000313" key="3">
    <source>
        <dbReference type="Proteomes" id="UP000029998"/>
    </source>
</evidence>
<keyword evidence="1" id="KW-1133">Transmembrane helix</keyword>
<dbReference type="AlphaFoldDB" id="A0A0A0EYC4"/>
<keyword evidence="1" id="KW-0812">Transmembrane</keyword>
<accession>A0A0A0EYC4</accession>
<dbReference type="EMBL" id="AVPU01000005">
    <property type="protein sequence ID" value="KGM55524.1"/>
    <property type="molecule type" value="Genomic_DNA"/>
</dbReference>